<dbReference type="GeneID" id="47230239"/>
<gene>
    <name evidence="2" type="ORF">AA14337_2083</name>
</gene>
<evidence type="ECO:0000313" key="2">
    <source>
        <dbReference type="EMBL" id="GBQ81549.1"/>
    </source>
</evidence>
<keyword evidence="3" id="KW-1185">Reference proteome</keyword>
<dbReference type="Proteomes" id="UP001065047">
    <property type="component" value="Unassembled WGS sequence"/>
</dbReference>
<accession>A0ABQ0PU66</accession>
<comment type="caution">
    <text evidence="2">The sequence shown here is derived from an EMBL/GenBank/DDBJ whole genome shotgun (WGS) entry which is preliminary data.</text>
</comment>
<reference evidence="2" key="1">
    <citation type="submission" date="2013-04" db="EMBL/GenBank/DDBJ databases">
        <title>The genome sequencing project of 58 acetic acid bacteria.</title>
        <authorList>
            <person name="Okamoto-Kainuma A."/>
            <person name="Ishikawa M."/>
            <person name="Umino S."/>
            <person name="Koizumi Y."/>
            <person name="Shiwa Y."/>
            <person name="Yoshikawa H."/>
            <person name="Matsutani M."/>
            <person name="Matsushita K."/>
        </authorList>
    </citation>
    <scope>NUCLEOTIDE SEQUENCE</scope>
    <source>
        <strain evidence="2">DSM 14337</strain>
    </source>
</reference>
<feature type="transmembrane region" description="Helical" evidence="1">
    <location>
        <begin position="16"/>
        <end position="36"/>
    </location>
</feature>
<evidence type="ECO:0000313" key="3">
    <source>
        <dbReference type="Proteomes" id="UP001065047"/>
    </source>
</evidence>
<sequence length="53" mass="6179">MPALRELMLTDRFWRWAWMASGVVAVLVVLSVSFWWQDIVQVWPAAARLHQPG</sequence>
<name>A0ABQ0PU66_9PROT</name>
<organism evidence="2 3">
    <name type="scientific">Acetobacter malorum DSM 14337</name>
    <dbReference type="NCBI Taxonomy" id="1307910"/>
    <lineage>
        <taxon>Bacteria</taxon>
        <taxon>Pseudomonadati</taxon>
        <taxon>Pseudomonadota</taxon>
        <taxon>Alphaproteobacteria</taxon>
        <taxon>Acetobacterales</taxon>
        <taxon>Acetobacteraceae</taxon>
        <taxon>Acetobacter</taxon>
    </lineage>
</organism>
<proteinExistence type="predicted"/>
<keyword evidence="1" id="KW-1133">Transmembrane helix</keyword>
<protein>
    <submittedName>
        <fullName evidence="2">Uncharacterized protein</fullName>
    </submittedName>
</protein>
<keyword evidence="1" id="KW-0472">Membrane</keyword>
<keyword evidence="1" id="KW-0812">Transmembrane</keyword>
<dbReference type="EMBL" id="BAPF01000029">
    <property type="protein sequence ID" value="GBQ81549.1"/>
    <property type="molecule type" value="Genomic_DNA"/>
</dbReference>
<evidence type="ECO:0000256" key="1">
    <source>
        <dbReference type="SAM" id="Phobius"/>
    </source>
</evidence>
<dbReference type="RefSeq" id="WP_156102590.1">
    <property type="nucleotide sequence ID" value="NZ_BAPF01000029.1"/>
</dbReference>